<dbReference type="InterPro" id="IPR036942">
    <property type="entry name" value="Beta-barrel_TonB_sf"/>
</dbReference>
<feature type="domain" description="TonB-dependent receptor plug" evidence="12">
    <location>
        <begin position="130"/>
        <end position="232"/>
    </location>
</feature>
<evidence type="ECO:0000256" key="6">
    <source>
        <dbReference type="ARBA" id="ARBA00023136"/>
    </source>
</evidence>
<evidence type="ECO:0000259" key="12">
    <source>
        <dbReference type="Pfam" id="PF07715"/>
    </source>
</evidence>
<dbReference type="Pfam" id="PF00593">
    <property type="entry name" value="TonB_dep_Rec_b-barrel"/>
    <property type="match status" value="1"/>
</dbReference>
<evidence type="ECO:0000256" key="4">
    <source>
        <dbReference type="ARBA" id="ARBA00022692"/>
    </source>
</evidence>
<evidence type="ECO:0000256" key="7">
    <source>
        <dbReference type="ARBA" id="ARBA00023237"/>
    </source>
</evidence>
<keyword evidence="2 8" id="KW-0813">Transport</keyword>
<keyword evidence="14" id="KW-1185">Reference proteome</keyword>
<dbReference type="InterPro" id="IPR039426">
    <property type="entry name" value="TonB-dep_rcpt-like"/>
</dbReference>
<evidence type="ECO:0000256" key="9">
    <source>
        <dbReference type="RuleBase" id="RU003357"/>
    </source>
</evidence>
<dbReference type="RefSeq" id="WP_381501130.1">
    <property type="nucleotide sequence ID" value="NZ_JBHUOM010000004.1"/>
</dbReference>
<comment type="subcellular location">
    <subcellularLocation>
        <location evidence="1 8">Cell outer membrane</location>
        <topology evidence="1 8">Multi-pass membrane protein</topology>
    </subcellularLocation>
</comment>
<keyword evidence="5 9" id="KW-0798">TonB box</keyword>
<dbReference type="Proteomes" id="UP001597512">
    <property type="component" value="Unassembled WGS sequence"/>
</dbReference>
<evidence type="ECO:0000259" key="11">
    <source>
        <dbReference type="Pfam" id="PF00593"/>
    </source>
</evidence>
<dbReference type="InterPro" id="IPR012910">
    <property type="entry name" value="Plug_dom"/>
</dbReference>
<gene>
    <name evidence="13" type="ORF">ACFS25_12845</name>
</gene>
<organism evidence="13 14">
    <name type="scientific">Spirosoma flavum</name>
    <dbReference type="NCBI Taxonomy" id="2048557"/>
    <lineage>
        <taxon>Bacteria</taxon>
        <taxon>Pseudomonadati</taxon>
        <taxon>Bacteroidota</taxon>
        <taxon>Cytophagia</taxon>
        <taxon>Cytophagales</taxon>
        <taxon>Cytophagaceae</taxon>
        <taxon>Spirosoma</taxon>
    </lineage>
</organism>
<feature type="domain" description="TonB-dependent receptor-like beta-barrel" evidence="11">
    <location>
        <begin position="573"/>
        <end position="882"/>
    </location>
</feature>
<feature type="chain" id="PRO_5046637432" evidence="10">
    <location>
        <begin position="22"/>
        <end position="928"/>
    </location>
</feature>
<comment type="similarity">
    <text evidence="8 9">Belongs to the TonB-dependent receptor family.</text>
</comment>
<dbReference type="InterPro" id="IPR037066">
    <property type="entry name" value="Plug_dom_sf"/>
</dbReference>
<keyword evidence="3 8" id="KW-1134">Transmembrane beta strand</keyword>
<evidence type="ECO:0000313" key="13">
    <source>
        <dbReference type="EMBL" id="MFD2934675.1"/>
    </source>
</evidence>
<dbReference type="SUPFAM" id="SSF49464">
    <property type="entry name" value="Carboxypeptidase regulatory domain-like"/>
    <property type="match status" value="1"/>
</dbReference>
<dbReference type="SUPFAM" id="SSF56935">
    <property type="entry name" value="Porins"/>
    <property type="match status" value="1"/>
</dbReference>
<accession>A0ABW6ALI3</accession>
<dbReference type="InterPro" id="IPR008969">
    <property type="entry name" value="CarboxyPept-like_regulatory"/>
</dbReference>
<dbReference type="PROSITE" id="PS52016">
    <property type="entry name" value="TONB_DEPENDENT_REC_3"/>
    <property type="match status" value="1"/>
</dbReference>
<dbReference type="Pfam" id="PF13715">
    <property type="entry name" value="CarbopepD_reg_2"/>
    <property type="match status" value="1"/>
</dbReference>
<evidence type="ECO:0000256" key="3">
    <source>
        <dbReference type="ARBA" id="ARBA00022452"/>
    </source>
</evidence>
<dbReference type="EMBL" id="JBHUOM010000004">
    <property type="protein sequence ID" value="MFD2934675.1"/>
    <property type="molecule type" value="Genomic_DNA"/>
</dbReference>
<reference evidence="14" key="1">
    <citation type="journal article" date="2019" name="Int. J. Syst. Evol. Microbiol.">
        <title>The Global Catalogue of Microorganisms (GCM) 10K type strain sequencing project: providing services to taxonomists for standard genome sequencing and annotation.</title>
        <authorList>
            <consortium name="The Broad Institute Genomics Platform"/>
            <consortium name="The Broad Institute Genome Sequencing Center for Infectious Disease"/>
            <person name="Wu L."/>
            <person name="Ma J."/>
        </authorList>
    </citation>
    <scope>NUCLEOTIDE SEQUENCE [LARGE SCALE GENOMIC DNA]</scope>
    <source>
        <strain evidence="14">KCTC 52490</strain>
    </source>
</reference>
<keyword evidence="6 8" id="KW-0472">Membrane</keyword>
<dbReference type="PANTHER" id="PTHR40980:SF4">
    <property type="entry name" value="TONB-DEPENDENT RECEPTOR-LIKE BETA-BARREL DOMAIN-CONTAINING PROTEIN"/>
    <property type="match status" value="1"/>
</dbReference>
<dbReference type="PANTHER" id="PTHR40980">
    <property type="entry name" value="PLUG DOMAIN-CONTAINING PROTEIN"/>
    <property type="match status" value="1"/>
</dbReference>
<keyword evidence="7 8" id="KW-0998">Cell outer membrane</keyword>
<evidence type="ECO:0000313" key="14">
    <source>
        <dbReference type="Proteomes" id="UP001597512"/>
    </source>
</evidence>
<name>A0ABW6ALI3_9BACT</name>
<protein>
    <submittedName>
        <fullName evidence="13">TonB-dependent receptor domain-containing protein</fullName>
    </submittedName>
</protein>
<evidence type="ECO:0000256" key="1">
    <source>
        <dbReference type="ARBA" id="ARBA00004571"/>
    </source>
</evidence>
<keyword evidence="13" id="KW-0675">Receptor</keyword>
<dbReference type="Pfam" id="PF07715">
    <property type="entry name" value="Plug"/>
    <property type="match status" value="1"/>
</dbReference>
<evidence type="ECO:0000256" key="5">
    <source>
        <dbReference type="ARBA" id="ARBA00023077"/>
    </source>
</evidence>
<keyword evidence="10" id="KW-0732">Signal</keyword>
<evidence type="ECO:0000256" key="8">
    <source>
        <dbReference type="PROSITE-ProRule" id="PRU01360"/>
    </source>
</evidence>
<evidence type="ECO:0000256" key="10">
    <source>
        <dbReference type="SAM" id="SignalP"/>
    </source>
</evidence>
<dbReference type="Gene3D" id="2.40.170.20">
    <property type="entry name" value="TonB-dependent receptor, beta-barrel domain"/>
    <property type="match status" value="1"/>
</dbReference>
<dbReference type="Gene3D" id="2.170.130.10">
    <property type="entry name" value="TonB-dependent receptor, plug domain"/>
    <property type="match status" value="1"/>
</dbReference>
<keyword evidence="4 8" id="KW-0812">Transmembrane</keyword>
<sequence length="928" mass="103065">MKSTLYTLLTLFVFGSLTVQAATLKGSVMDARTGEPLVGATVSLANTKFGGTVGLDGNYLIKGVPAGTYTCLVQYITYQKAQKTITVTSEPMVVHNFTLAESSHDLAEVVVMASGDRENENNTRRTEQKADNVLNIIGAKAISLLPDITVANVLQRVSGVSVVRNGTGDGQFAIIRGMDRRYNYTLVNGIKIPSPDNKNRYVPMDIFPADLLERLEVVKALTPNMEGDAIGGSMNMIMKSAPDYLVLTATASGGYSQIFSNQPFQGFSTKDINFRSPSEIMGSNTAYAQPAQFSRISLNYNKVSLPVNGLFSLSIGNRIFNRRLGFLLGGSYQHTYRGGTTTFFTINGQPSPDPQPNTPIFTSVDNRVNSNEQARTGLNAKFDYAFSSRHRLSLYGLYMQLDDKQHRTILGDQLTTFGDISTSERSVFRRQNIYNATLQGDHVLLGKSTNPRLKLNWSAVYSQAKSQTPSWANFGVTYRVEPDVDGKPVRGAQFINPVSYIWTRNSDRDLTGYVNLTYNPLPNAELSVGGMYRDKARNNYYNDYSLSTVLPGGDRQVYTTINQATLSFFPIATALSDSANGNNYTAKEQIAAGYVQGKVTLAERWQLVGGVRFENTNQSYISQLPVTSTGKTGKISYLDVLPSLHLKYQLSNQENIRVSYFRGISRPGYFDLVPANFPGDYYTESGNPYLKHTVADNIDLRYEFFPGGSQQLLIGGFYKNIKDPIEYGFNVVSNVNTVYQPLNFGTATNFGAELVFAKFWRDWGVTGNYTFTKSSITTSKRIYGRDAQGSTVVTDGMQTRPLQGQSDHIANLSLVYKNQRVNVDAQLAWVYTGKRINVVSPYLGLDYWQRGTSQVDFSAEKRFGIKRGSASRFSVFAKLTNLLNNPIISEILKPNSLTNLPDQLRTDRILVQKDLFGQSYLIGFRYKH</sequence>
<comment type="caution">
    <text evidence="13">The sequence shown here is derived from an EMBL/GenBank/DDBJ whole genome shotgun (WGS) entry which is preliminary data.</text>
</comment>
<evidence type="ECO:0000256" key="2">
    <source>
        <dbReference type="ARBA" id="ARBA00022448"/>
    </source>
</evidence>
<dbReference type="InterPro" id="IPR000531">
    <property type="entry name" value="Beta-barrel_TonB"/>
</dbReference>
<feature type="signal peptide" evidence="10">
    <location>
        <begin position="1"/>
        <end position="21"/>
    </location>
</feature>
<dbReference type="Gene3D" id="2.60.40.1120">
    <property type="entry name" value="Carboxypeptidase-like, regulatory domain"/>
    <property type="match status" value="1"/>
</dbReference>
<proteinExistence type="inferred from homology"/>